<dbReference type="InterPro" id="IPR044159">
    <property type="entry name" value="IQM"/>
</dbReference>
<dbReference type="OrthoDB" id="7344096at2759"/>
<comment type="caution">
    <text evidence="6">The sequence shown here is derived from an EMBL/GenBank/DDBJ whole genome shotgun (WGS) entry which is preliminary data.</text>
</comment>
<keyword evidence="4" id="KW-0539">Nucleus</keyword>
<keyword evidence="3" id="KW-0963">Cytoplasm</keyword>
<evidence type="ECO:0000256" key="2">
    <source>
        <dbReference type="ARBA" id="ARBA00004496"/>
    </source>
</evidence>
<dbReference type="CDD" id="cd23767">
    <property type="entry name" value="IQCD"/>
    <property type="match status" value="1"/>
</dbReference>
<name>A0A833VFY0_9POAL</name>
<evidence type="ECO:0000256" key="1">
    <source>
        <dbReference type="ARBA" id="ARBA00004123"/>
    </source>
</evidence>
<evidence type="ECO:0000256" key="3">
    <source>
        <dbReference type="ARBA" id="ARBA00022490"/>
    </source>
</evidence>
<evidence type="ECO:0000313" key="6">
    <source>
        <dbReference type="EMBL" id="KAF3321928.1"/>
    </source>
</evidence>
<sequence length="514" mass="57577">MEVETVLPAHPNNCDFESKVREGDQSPVVTDGSFKAVTKVQKVYRSYRTRRRLADSAVVAEELWWQLFDFARLNRSTVSFFINPKTESVSSRWSRISLNASKVGFGLAQDSEALTLGFQHWIEAIDPRHRYGRNLQIYYDAWTQSQAGQPFFYWLDCGDGRDVDLEKCPRSKLRTQCIKYLSPQERERYEYVVAHGKIMHKQSGDYLDTRNSGAEGGKWIFVLSTDKHLYAGVKKKGLFHHSSFLAGGATKAAGRLNAENGVLKSVWGYSGHYKPGDEKMENFLSFLRAEGADVSSTELRDSSIEDYYDDPKKAETNSAIEQLQSQERTETETERKPEPKSNQTAVKIKTKDQTGIDLSGSVPGHKHNQNADKDQKYSRPSIEVPPKPCYQRSLSGGLKSPKTPVPEEAVLQRIESKLKANTYQLATQLSRKWSTGTGPRIGCIADYPVELRMQALEFTSLSPRFSTNRLSPSYLAGLHANSPVGPHCTENGCNLTSSAAVAPSVVENDAPCRN</sequence>
<dbReference type="PANTHER" id="PTHR31250:SF10">
    <property type="entry name" value="IQ DOMAIN-CONTAINING PROTEIN IQM3"/>
    <property type="match status" value="1"/>
</dbReference>
<dbReference type="PANTHER" id="PTHR31250">
    <property type="entry name" value="IQ DOMAIN-CONTAINING PROTEIN IQM3"/>
    <property type="match status" value="1"/>
</dbReference>
<comment type="subcellular location">
    <subcellularLocation>
        <location evidence="2">Cytoplasm</location>
    </subcellularLocation>
    <subcellularLocation>
        <location evidence="1">Nucleus</location>
    </subcellularLocation>
</comment>
<feature type="region of interest" description="Disordered" evidence="5">
    <location>
        <begin position="302"/>
        <end position="386"/>
    </location>
</feature>
<feature type="compositionally biased region" description="Polar residues" evidence="5">
    <location>
        <begin position="316"/>
        <end position="326"/>
    </location>
</feature>
<organism evidence="6 7">
    <name type="scientific">Carex littledalei</name>
    <dbReference type="NCBI Taxonomy" id="544730"/>
    <lineage>
        <taxon>Eukaryota</taxon>
        <taxon>Viridiplantae</taxon>
        <taxon>Streptophyta</taxon>
        <taxon>Embryophyta</taxon>
        <taxon>Tracheophyta</taxon>
        <taxon>Spermatophyta</taxon>
        <taxon>Magnoliopsida</taxon>
        <taxon>Liliopsida</taxon>
        <taxon>Poales</taxon>
        <taxon>Cyperaceae</taxon>
        <taxon>Cyperoideae</taxon>
        <taxon>Cariceae</taxon>
        <taxon>Carex</taxon>
        <taxon>Carex subgen. Euthyceras</taxon>
    </lineage>
</organism>
<dbReference type="GO" id="GO:0005634">
    <property type="term" value="C:nucleus"/>
    <property type="evidence" value="ECO:0007669"/>
    <property type="project" value="UniProtKB-SubCell"/>
</dbReference>
<dbReference type="EMBL" id="SWLB01000026">
    <property type="protein sequence ID" value="KAF3321928.1"/>
    <property type="molecule type" value="Genomic_DNA"/>
</dbReference>
<evidence type="ECO:0000256" key="5">
    <source>
        <dbReference type="SAM" id="MobiDB-lite"/>
    </source>
</evidence>
<evidence type="ECO:0000313" key="7">
    <source>
        <dbReference type="Proteomes" id="UP000623129"/>
    </source>
</evidence>
<reference evidence="6" key="1">
    <citation type="submission" date="2020-01" db="EMBL/GenBank/DDBJ databases">
        <title>Genome sequence of Kobresia littledalei, the first chromosome-level genome in the family Cyperaceae.</title>
        <authorList>
            <person name="Qu G."/>
        </authorList>
    </citation>
    <scope>NUCLEOTIDE SEQUENCE</scope>
    <source>
        <strain evidence="6">C.B.Clarke</strain>
        <tissue evidence="6">Leaf</tissue>
    </source>
</reference>
<feature type="compositionally biased region" description="Basic and acidic residues" evidence="5">
    <location>
        <begin position="302"/>
        <end position="315"/>
    </location>
</feature>
<protein>
    <submittedName>
        <fullName evidence="6">Uncharacterized protein</fullName>
    </submittedName>
</protein>
<gene>
    <name evidence="6" type="ORF">FCM35_KLT14144</name>
</gene>
<accession>A0A833VFY0</accession>
<dbReference type="AlphaFoldDB" id="A0A833VFY0"/>
<dbReference type="PROSITE" id="PS50096">
    <property type="entry name" value="IQ"/>
    <property type="match status" value="1"/>
</dbReference>
<evidence type="ECO:0000256" key="4">
    <source>
        <dbReference type="ARBA" id="ARBA00023242"/>
    </source>
</evidence>
<dbReference type="GO" id="GO:0005737">
    <property type="term" value="C:cytoplasm"/>
    <property type="evidence" value="ECO:0007669"/>
    <property type="project" value="UniProtKB-SubCell"/>
</dbReference>
<feature type="compositionally biased region" description="Basic and acidic residues" evidence="5">
    <location>
        <begin position="327"/>
        <end position="339"/>
    </location>
</feature>
<proteinExistence type="predicted"/>
<dbReference type="Proteomes" id="UP000623129">
    <property type="component" value="Unassembled WGS sequence"/>
</dbReference>
<keyword evidence="7" id="KW-1185">Reference proteome</keyword>